<comment type="similarity">
    <text evidence="2">Belongs to the bacterial flagellin family.</text>
</comment>
<accession>A0A7Y6RFW1</accession>
<dbReference type="AlphaFoldDB" id="A0A7Y6RFW1"/>
<dbReference type="InterPro" id="IPR042187">
    <property type="entry name" value="Flagellin_C_sub2"/>
</dbReference>
<dbReference type="GO" id="GO:0009288">
    <property type="term" value="C:bacterial-type flagellum"/>
    <property type="evidence" value="ECO:0007669"/>
    <property type="project" value="UniProtKB-SubCell"/>
</dbReference>
<name>A0A7Y6RFW1_9GAMM</name>
<organism evidence="5 6">
    <name type="scientific">Vreelandella maris</name>
    <dbReference type="NCBI Taxonomy" id="2729617"/>
    <lineage>
        <taxon>Bacteria</taxon>
        <taxon>Pseudomonadati</taxon>
        <taxon>Pseudomonadota</taxon>
        <taxon>Gammaproteobacteria</taxon>
        <taxon>Oceanospirillales</taxon>
        <taxon>Halomonadaceae</taxon>
        <taxon>Vreelandella</taxon>
    </lineage>
</organism>
<evidence type="ECO:0000313" key="6">
    <source>
        <dbReference type="Proteomes" id="UP000589984"/>
    </source>
</evidence>
<protein>
    <recommendedName>
        <fullName evidence="4">Flagellin C-terminal domain-containing protein</fullName>
    </recommendedName>
</protein>
<dbReference type="InterPro" id="IPR001492">
    <property type="entry name" value="Flagellin"/>
</dbReference>
<dbReference type="PANTHER" id="PTHR42792:SF2">
    <property type="entry name" value="FLAGELLIN"/>
    <property type="match status" value="1"/>
</dbReference>
<sequence>MEEVSAGNIAPGGAVTEVATANVSVGSNADLLQIADEAASPMAVTANGLYALESGDGYAVKGSDASYYAASVDDDGNVSWDSSSEALDPLLVTDDGTGDDAVTKVETDVVASATFEGLETGESLQQIMDNSGNGTGTYVVKGGTEEAPTYTYATLSEPDVDGNVTVTKETNGDGSLKGATVDPLSMLDTAISKVDSLRSDLGAIQNRFESAITNLSTTETNLSAARSRIEDADYATEVANMTRAQILQQAGTSVLAQANQIPQSVLSLLG</sequence>
<feature type="domain" description="Flagellin C-terminal" evidence="4">
    <location>
        <begin position="185"/>
        <end position="269"/>
    </location>
</feature>
<dbReference type="SUPFAM" id="SSF64518">
    <property type="entry name" value="Phase 1 flagellin"/>
    <property type="match status" value="1"/>
</dbReference>
<dbReference type="InterPro" id="IPR046358">
    <property type="entry name" value="Flagellin_C"/>
</dbReference>
<keyword evidence="3" id="KW-0975">Bacterial flagellum</keyword>
<gene>
    <name evidence="5" type="ORF">HUO07_19300</name>
</gene>
<reference evidence="5 6" key="1">
    <citation type="submission" date="2020-06" db="EMBL/GenBank/DDBJ databases">
        <title>Halomonas sp. QX-1 draft genome sequence.</title>
        <authorList>
            <person name="Qiu X."/>
        </authorList>
    </citation>
    <scope>NUCLEOTIDE SEQUENCE [LARGE SCALE GENOMIC DNA]</scope>
    <source>
        <strain evidence="5 6">QX-1</strain>
    </source>
</reference>
<dbReference type="Gene3D" id="2.170.280.10">
    <property type="entry name" value="f41 fragment of flagellin, middle domain"/>
    <property type="match status" value="1"/>
</dbReference>
<keyword evidence="6" id="KW-1185">Reference proteome</keyword>
<dbReference type="Gene3D" id="6.10.10.10">
    <property type="entry name" value="Flagellar export chaperone, C-terminal domain"/>
    <property type="match status" value="1"/>
</dbReference>
<dbReference type="PANTHER" id="PTHR42792">
    <property type="entry name" value="FLAGELLIN"/>
    <property type="match status" value="1"/>
</dbReference>
<dbReference type="Gene3D" id="2.30.220.10">
    <property type="entry name" value="f41 fragment of flagellin, C-terminal domain"/>
    <property type="match status" value="1"/>
</dbReference>
<dbReference type="Proteomes" id="UP000589984">
    <property type="component" value="Unassembled WGS sequence"/>
</dbReference>
<evidence type="ECO:0000256" key="1">
    <source>
        <dbReference type="ARBA" id="ARBA00004365"/>
    </source>
</evidence>
<dbReference type="GO" id="GO:0005198">
    <property type="term" value="F:structural molecule activity"/>
    <property type="evidence" value="ECO:0007669"/>
    <property type="project" value="InterPro"/>
</dbReference>
<proteinExistence type="inferred from homology"/>
<comment type="subcellular location">
    <subcellularLocation>
        <location evidence="1">Bacterial flagellum</location>
    </subcellularLocation>
</comment>
<evidence type="ECO:0000256" key="3">
    <source>
        <dbReference type="ARBA" id="ARBA00023143"/>
    </source>
</evidence>
<evidence type="ECO:0000313" key="5">
    <source>
        <dbReference type="EMBL" id="NVF16292.1"/>
    </source>
</evidence>
<dbReference type="Pfam" id="PF00700">
    <property type="entry name" value="Flagellin_C"/>
    <property type="match status" value="1"/>
</dbReference>
<comment type="caution">
    <text evidence="5">The sequence shown here is derived from an EMBL/GenBank/DDBJ whole genome shotgun (WGS) entry which is preliminary data.</text>
</comment>
<dbReference type="Gene3D" id="1.20.1330.10">
    <property type="entry name" value="f41 fragment of flagellin, N-terminal domain"/>
    <property type="match status" value="1"/>
</dbReference>
<dbReference type="EMBL" id="JABWCV010000032">
    <property type="protein sequence ID" value="NVF16292.1"/>
    <property type="molecule type" value="Genomic_DNA"/>
</dbReference>
<evidence type="ECO:0000259" key="4">
    <source>
        <dbReference type="Pfam" id="PF00700"/>
    </source>
</evidence>
<evidence type="ECO:0000256" key="2">
    <source>
        <dbReference type="ARBA" id="ARBA00005709"/>
    </source>
</evidence>